<dbReference type="EMBL" id="BQKY01000002">
    <property type="protein sequence ID" value="GJN88031.1"/>
    <property type="molecule type" value="Genomic_DNA"/>
</dbReference>
<evidence type="ECO:0000313" key="2">
    <source>
        <dbReference type="Proteomes" id="UP001342314"/>
    </source>
</evidence>
<evidence type="ECO:0008006" key="3">
    <source>
        <dbReference type="Google" id="ProtNLM"/>
    </source>
</evidence>
<dbReference type="Gene3D" id="3.20.20.370">
    <property type="entry name" value="Glycoside hydrolase/deacetylase"/>
    <property type="match status" value="1"/>
</dbReference>
<dbReference type="Proteomes" id="UP001342314">
    <property type="component" value="Unassembled WGS sequence"/>
</dbReference>
<dbReference type="PANTHER" id="PTHR47561:SF1">
    <property type="entry name" value="POLYSACCHARIDE DEACETYLASE FAMILY PROTEIN (AFU_ORTHOLOGUE AFUA_6G05030)"/>
    <property type="match status" value="1"/>
</dbReference>
<comment type="caution">
    <text evidence="1">The sequence shown here is derived from an EMBL/GenBank/DDBJ whole genome shotgun (WGS) entry which is preliminary data.</text>
</comment>
<name>A0AAV5GEG8_9BASI</name>
<sequence length="94" mass="11156">MFIKGSANSHGYVDVRTTLDLWKKHFTYFYREEEWFVFPLTLHPDTSGRPHLILALEEFIEWVNTHEGVEWVTMAEVVREFKERNPFPGPEGSQ</sequence>
<dbReference type="InterPro" id="IPR011330">
    <property type="entry name" value="Glyco_hydro/deAcase_b/a-brl"/>
</dbReference>
<organism evidence="1 2">
    <name type="scientific">Rhodotorula paludigena</name>
    <dbReference type="NCBI Taxonomy" id="86838"/>
    <lineage>
        <taxon>Eukaryota</taxon>
        <taxon>Fungi</taxon>
        <taxon>Dikarya</taxon>
        <taxon>Basidiomycota</taxon>
        <taxon>Pucciniomycotina</taxon>
        <taxon>Microbotryomycetes</taxon>
        <taxon>Sporidiobolales</taxon>
        <taxon>Sporidiobolaceae</taxon>
        <taxon>Rhodotorula</taxon>
    </lineage>
</organism>
<proteinExistence type="predicted"/>
<protein>
    <recommendedName>
        <fullName evidence="3">Polysaccharide deacetylase</fullName>
    </recommendedName>
</protein>
<dbReference type="PANTHER" id="PTHR47561">
    <property type="entry name" value="POLYSACCHARIDE DEACETYLASE FAMILY PROTEIN (AFU_ORTHOLOGUE AFUA_6G05030)"/>
    <property type="match status" value="1"/>
</dbReference>
<dbReference type="GO" id="GO:0005975">
    <property type="term" value="P:carbohydrate metabolic process"/>
    <property type="evidence" value="ECO:0007669"/>
    <property type="project" value="InterPro"/>
</dbReference>
<keyword evidence="2" id="KW-1185">Reference proteome</keyword>
<reference evidence="1 2" key="1">
    <citation type="submission" date="2021-12" db="EMBL/GenBank/DDBJ databases">
        <title>High titer production of polyol ester of fatty acids by Rhodotorula paludigena BS15 towards product separation-free biomass refinery.</title>
        <authorList>
            <person name="Mano J."/>
            <person name="Ono H."/>
            <person name="Tanaka T."/>
            <person name="Naito K."/>
            <person name="Sushida H."/>
            <person name="Ike M."/>
            <person name="Tokuyasu K."/>
            <person name="Kitaoka M."/>
        </authorList>
    </citation>
    <scope>NUCLEOTIDE SEQUENCE [LARGE SCALE GENOMIC DNA]</scope>
    <source>
        <strain evidence="1 2">BS15</strain>
    </source>
</reference>
<dbReference type="SUPFAM" id="SSF88713">
    <property type="entry name" value="Glycoside hydrolase/deacetylase"/>
    <property type="match status" value="1"/>
</dbReference>
<evidence type="ECO:0000313" key="1">
    <source>
        <dbReference type="EMBL" id="GJN88031.1"/>
    </source>
</evidence>
<accession>A0AAV5GEG8</accession>
<dbReference type="AlphaFoldDB" id="A0AAV5GEG8"/>
<gene>
    <name evidence="1" type="ORF">Rhopal_000987-T1</name>
</gene>